<organism evidence="1 2">
    <name type="scientific">Tetranychus urticae</name>
    <name type="common">Two-spotted spider mite</name>
    <dbReference type="NCBI Taxonomy" id="32264"/>
    <lineage>
        <taxon>Eukaryota</taxon>
        <taxon>Metazoa</taxon>
        <taxon>Ecdysozoa</taxon>
        <taxon>Arthropoda</taxon>
        <taxon>Chelicerata</taxon>
        <taxon>Arachnida</taxon>
        <taxon>Acari</taxon>
        <taxon>Acariformes</taxon>
        <taxon>Trombidiformes</taxon>
        <taxon>Prostigmata</taxon>
        <taxon>Eleutherengona</taxon>
        <taxon>Raphignathae</taxon>
        <taxon>Tetranychoidea</taxon>
        <taxon>Tetranychidae</taxon>
        <taxon>Tetranychus</taxon>
    </lineage>
</organism>
<dbReference type="AlphaFoldDB" id="T1K0S5"/>
<reference evidence="1" key="2">
    <citation type="submission" date="2015-06" db="UniProtKB">
        <authorList>
            <consortium name="EnsemblMetazoa"/>
        </authorList>
    </citation>
    <scope>IDENTIFICATION</scope>
</reference>
<dbReference type="EMBL" id="CAEY01001145">
    <property type="status" value="NOT_ANNOTATED_CDS"/>
    <property type="molecule type" value="Genomic_DNA"/>
</dbReference>
<keyword evidence="2" id="KW-1185">Reference proteome</keyword>
<accession>T1K0S5</accession>
<dbReference type="HOGENOM" id="CLU_2852534_0_0_1"/>
<sequence>MVNRIEAGNLTGHLKNPSDQDCYRHYNHYYNYYSEAVAAADQDDDDVDGENWFMGESRWKQESKY</sequence>
<evidence type="ECO:0000313" key="2">
    <source>
        <dbReference type="Proteomes" id="UP000015104"/>
    </source>
</evidence>
<dbReference type="EnsemblMetazoa" id="tetur03g08850.1">
    <property type="protein sequence ID" value="tetur03g08850.1"/>
    <property type="gene ID" value="tetur03g08850"/>
</dbReference>
<reference evidence="2" key="1">
    <citation type="submission" date="2011-08" db="EMBL/GenBank/DDBJ databases">
        <authorList>
            <person name="Rombauts S."/>
        </authorList>
    </citation>
    <scope>NUCLEOTIDE SEQUENCE</scope>
    <source>
        <strain evidence="2">London</strain>
    </source>
</reference>
<dbReference type="Proteomes" id="UP000015104">
    <property type="component" value="Unassembled WGS sequence"/>
</dbReference>
<evidence type="ECO:0000313" key="1">
    <source>
        <dbReference type="EnsemblMetazoa" id="tetur03g08850.1"/>
    </source>
</evidence>
<proteinExistence type="predicted"/>
<protein>
    <submittedName>
        <fullName evidence="1">Uncharacterized protein</fullName>
    </submittedName>
</protein>
<name>T1K0S5_TETUR</name>